<dbReference type="GO" id="GO:0003676">
    <property type="term" value="F:nucleic acid binding"/>
    <property type="evidence" value="ECO:0007669"/>
    <property type="project" value="InterPro"/>
</dbReference>
<accession>A0A2T8F4Y3</accession>
<reference evidence="4 5" key="1">
    <citation type="submission" date="2018-04" db="EMBL/GenBank/DDBJ databases">
        <title>Genome of Nocardioides gansuensis WSJ-1.</title>
        <authorList>
            <person name="Wu S."/>
            <person name="Wang G."/>
        </authorList>
    </citation>
    <scope>NUCLEOTIDE SEQUENCE [LARGE SCALE GENOMIC DNA]</scope>
    <source>
        <strain evidence="4 5">WSJ-1</strain>
    </source>
</reference>
<dbReference type="InterPro" id="IPR002071">
    <property type="entry name" value="Thermonucl_AS"/>
</dbReference>
<dbReference type="PROSITE" id="PS50830">
    <property type="entry name" value="TNASE_3"/>
    <property type="match status" value="1"/>
</dbReference>
<keyword evidence="2" id="KW-0732">Signal</keyword>
<evidence type="ECO:0000313" key="5">
    <source>
        <dbReference type="Proteomes" id="UP000246018"/>
    </source>
</evidence>
<evidence type="ECO:0000256" key="2">
    <source>
        <dbReference type="SAM" id="SignalP"/>
    </source>
</evidence>
<dbReference type="Proteomes" id="UP000246018">
    <property type="component" value="Unassembled WGS sequence"/>
</dbReference>
<comment type="caution">
    <text evidence="4">The sequence shown here is derived from an EMBL/GenBank/DDBJ whole genome shotgun (WGS) entry which is preliminary data.</text>
</comment>
<dbReference type="Pfam" id="PF05901">
    <property type="entry name" value="Excalibur"/>
    <property type="match status" value="1"/>
</dbReference>
<proteinExistence type="predicted"/>
<dbReference type="EMBL" id="QDGZ01000013">
    <property type="protein sequence ID" value="PVG80764.1"/>
    <property type="molecule type" value="Genomic_DNA"/>
</dbReference>
<evidence type="ECO:0000256" key="1">
    <source>
        <dbReference type="SAM" id="MobiDB-lite"/>
    </source>
</evidence>
<dbReference type="InterPro" id="IPR035437">
    <property type="entry name" value="SNase_OB-fold_sf"/>
</dbReference>
<dbReference type="InterPro" id="IPR008613">
    <property type="entry name" value="Excalibur_Ca-bd_domain"/>
</dbReference>
<name>A0A2T8F4Y3_9ACTN</name>
<dbReference type="SMART" id="SM00318">
    <property type="entry name" value="SNc"/>
    <property type="match status" value="1"/>
</dbReference>
<feature type="chain" id="PRO_5015632642" description="TNase-like domain-containing protein" evidence="2">
    <location>
        <begin position="28"/>
        <end position="242"/>
    </location>
</feature>
<sequence>MKRALGTVAALFAIMAALLTTTTPAQALVDRDCGDFATQAAAQAFFNAAGPGDPHRLDSEGDGIACESNPCPCSTGGGQQPPPSTGGDSTGGSGSAGGSGGQAVVKRNVGNVVKVTDGDTLKVRIRGVGIRDVRLIGIDTPEKYGQRECGAVKATDSMHRWAPVGSSVVLFSDPSQADRDRYDRLLRYVERKGRDVGRAQVFTGHAQVYVYNNDPFRRTADYRRVERQAKAQGRSLWSECWH</sequence>
<gene>
    <name evidence="4" type="ORF">DDE18_21165</name>
</gene>
<evidence type="ECO:0000313" key="4">
    <source>
        <dbReference type="EMBL" id="PVG80764.1"/>
    </source>
</evidence>
<dbReference type="Pfam" id="PF00565">
    <property type="entry name" value="SNase"/>
    <property type="match status" value="1"/>
</dbReference>
<dbReference type="RefSeq" id="WP_165821292.1">
    <property type="nucleotide sequence ID" value="NZ_QDGZ01000013.1"/>
</dbReference>
<dbReference type="AlphaFoldDB" id="A0A2T8F4Y3"/>
<dbReference type="Gene3D" id="2.40.50.90">
    <property type="match status" value="1"/>
</dbReference>
<keyword evidence="5" id="KW-1185">Reference proteome</keyword>
<dbReference type="PROSITE" id="PS01123">
    <property type="entry name" value="TNASE_1"/>
    <property type="match status" value="1"/>
</dbReference>
<feature type="region of interest" description="Disordered" evidence="1">
    <location>
        <begin position="73"/>
        <end position="103"/>
    </location>
</feature>
<dbReference type="SUPFAM" id="SSF50199">
    <property type="entry name" value="Staphylococcal nuclease"/>
    <property type="match status" value="1"/>
</dbReference>
<dbReference type="GO" id="GO:0004518">
    <property type="term" value="F:nuclease activity"/>
    <property type="evidence" value="ECO:0007669"/>
    <property type="project" value="InterPro"/>
</dbReference>
<feature type="domain" description="TNase-like" evidence="3">
    <location>
        <begin position="106"/>
        <end position="239"/>
    </location>
</feature>
<feature type="signal peptide" evidence="2">
    <location>
        <begin position="1"/>
        <end position="27"/>
    </location>
</feature>
<organism evidence="4 5">
    <name type="scientific">Nocardioides gansuensis</name>
    <dbReference type="NCBI Taxonomy" id="2138300"/>
    <lineage>
        <taxon>Bacteria</taxon>
        <taxon>Bacillati</taxon>
        <taxon>Actinomycetota</taxon>
        <taxon>Actinomycetes</taxon>
        <taxon>Propionibacteriales</taxon>
        <taxon>Nocardioidaceae</taxon>
        <taxon>Nocardioides</taxon>
    </lineage>
</organism>
<feature type="compositionally biased region" description="Gly residues" evidence="1">
    <location>
        <begin position="88"/>
        <end position="101"/>
    </location>
</feature>
<dbReference type="InterPro" id="IPR016071">
    <property type="entry name" value="Staphylococal_nuclease_OB-fold"/>
</dbReference>
<evidence type="ECO:0000259" key="3">
    <source>
        <dbReference type="PROSITE" id="PS50830"/>
    </source>
</evidence>
<protein>
    <recommendedName>
        <fullName evidence="3">TNase-like domain-containing protein</fullName>
    </recommendedName>
</protein>